<evidence type="ECO:0000256" key="1">
    <source>
        <dbReference type="SAM" id="MobiDB-lite"/>
    </source>
</evidence>
<proteinExistence type="predicted"/>
<evidence type="ECO:0000313" key="3">
    <source>
        <dbReference type="Proteomes" id="UP001345013"/>
    </source>
</evidence>
<feature type="region of interest" description="Disordered" evidence="1">
    <location>
        <begin position="678"/>
        <end position="700"/>
    </location>
</feature>
<reference evidence="2 3" key="1">
    <citation type="submission" date="2023-08" db="EMBL/GenBank/DDBJ databases">
        <title>Black Yeasts Isolated from many extreme environments.</title>
        <authorList>
            <person name="Coleine C."/>
            <person name="Stajich J.E."/>
            <person name="Selbmann L."/>
        </authorList>
    </citation>
    <scope>NUCLEOTIDE SEQUENCE [LARGE SCALE GENOMIC DNA]</scope>
    <source>
        <strain evidence="2 3">CCFEE 5885</strain>
    </source>
</reference>
<feature type="compositionally biased region" description="Low complexity" evidence="1">
    <location>
        <begin position="53"/>
        <end position="67"/>
    </location>
</feature>
<organism evidence="2 3">
    <name type="scientific">Lithohypha guttulata</name>
    <dbReference type="NCBI Taxonomy" id="1690604"/>
    <lineage>
        <taxon>Eukaryota</taxon>
        <taxon>Fungi</taxon>
        <taxon>Dikarya</taxon>
        <taxon>Ascomycota</taxon>
        <taxon>Pezizomycotina</taxon>
        <taxon>Eurotiomycetes</taxon>
        <taxon>Chaetothyriomycetidae</taxon>
        <taxon>Chaetothyriales</taxon>
        <taxon>Trichomeriaceae</taxon>
        <taxon>Lithohypha</taxon>
    </lineage>
</organism>
<dbReference type="Proteomes" id="UP001345013">
    <property type="component" value="Unassembled WGS sequence"/>
</dbReference>
<feature type="compositionally biased region" description="Basic and acidic residues" evidence="1">
    <location>
        <begin position="784"/>
        <end position="795"/>
    </location>
</feature>
<evidence type="ECO:0000313" key="2">
    <source>
        <dbReference type="EMBL" id="KAK5092952.1"/>
    </source>
</evidence>
<dbReference type="EMBL" id="JAVRRG010000050">
    <property type="protein sequence ID" value="KAK5092952.1"/>
    <property type="molecule type" value="Genomic_DNA"/>
</dbReference>
<keyword evidence="3" id="KW-1185">Reference proteome</keyword>
<comment type="caution">
    <text evidence="2">The sequence shown here is derived from an EMBL/GenBank/DDBJ whole genome shotgun (WGS) entry which is preliminary data.</text>
</comment>
<sequence length="795" mass="89059">MNPPSSPSPFGDFVVVESDDFRDLSIRTRLRQEEIQQYRDDQSSDSDLEHISRPSSVRSLSTRSPSPFTEEYREHDGDVSMTYSIENIPSPYFETASRRDTSSQLIQGAIGYSQSAPPATQTSLMAPSTGCQAGSAFTHQRSPDDALTGVNVLTPPPALLARQTRADLGSGEHVIPDKAVDVLRLDANTQRCDHATVDQHIMDLLTENALDTRLEHEYGSSAPRDQNLRQQMMARLRSLPVDHSVMKEATKHASWGSFLLKHQARDNAERKHIYLDVFTPVELAALQLLLQCHEKHFDAACSFADVASTVGLQFFDTIDLSTITKASKLALQTQGCCLMGTGFGEVRLFMEQNQLRPHTRTVIKRQAESLERDIETQAAQPKYLGTPTGKWSNACPAKDGNVGTLKYAHYERIATRDVFNDTLKNLPGFLQHLTNVEQQEVEQKSQCDARRPLCSKRQAPQDGAEKAFSYLGMPTKRLSMPRALSANAEIIQSTPPTVSSPYVVPNSDDPEALTIESRYQRGASVVAASVPDDELTNPANQQGLQRQLMPLQGQDRERLVLRSQMPERLHGQAPSEQNLAYPDTLILQPTAPTSFIDVIEGVQPVNAVSAPTRKMHYMTLQQQQMAHQEQQQYQDLWQQPMLANQVSQQQQIVTQAPLRALQRFQQHEGLWMQTSKPEPLTKQAPQSQFNPPPQARLHSSTPISPQLQEYQMQLMLLESTKKDGLKCFKRRSHRASRLDISYRTISGNSRYYGTRTGSRAGSARILDFYPKSTTRRSSTTHGIRATEQEASDCPR</sequence>
<accession>A0ABR0KC63</accession>
<name>A0ABR0KC63_9EURO</name>
<feature type="compositionally biased region" description="Basic and acidic residues" evidence="1">
    <location>
        <begin position="36"/>
        <end position="52"/>
    </location>
</feature>
<feature type="region of interest" description="Disordered" evidence="1">
    <location>
        <begin position="772"/>
        <end position="795"/>
    </location>
</feature>
<gene>
    <name evidence="2" type="ORF">LTR24_004747</name>
</gene>
<protein>
    <submittedName>
        <fullName evidence="2">Uncharacterized protein</fullName>
    </submittedName>
</protein>
<feature type="region of interest" description="Disordered" evidence="1">
    <location>
        <begin position="36"/>
        <end position="73"/>
    </location>
</feature>
<feature type="compositionally biased region" description="Polar residues" evidence="1">
    <location>
        <begin position="772"/>
        <end position="781"/>
    </location>
</feature>